<dbReference type="OrthoDB" id="267336at2"/>
<dbReference type="STRING" id="314256.OG2516_16866"/>
<evidence type="ECO:0000259" key="3">
    <source>
        <dbReference type="PROSITE" id="PS50240"/>
    </source>
</evidence>
<dbReference type="InterPro" id="IPR001314">
    <property type="entry name" value="Peptidase_S1A"/>
</dbReference>
<dbReference type="HOGENOM" id="CLU_071546_1_0_5"/>
<dbReference type="InterPro" id="IPR050966">
    <property type="entry name" value="Glutamyl_endopeptidase"/>
</dbReference>
<dbReference type="Pfam" id="PF13365">
    <property type="entry name" value="Trypsin_2"/>
    <property type="match status" value="1"/>
</dbReference>
<keyword evidence="5" id="KW-1185">Reference proteome</keyword>
<dbReference type="RefSeq" id="WP_007256955.1">
    <property type="nucleotide sequence ID" value="NZ_CH724109.1"/>
</dbReference>
<dbReference type="Gene3D" id="2.40.10.10">
    <property type="entry name" value="Trypsin-like serine proteases"/>
    <property type="match status" value="2"/>
</dbReference>
<dbReference type="GO" id="GO:0006508">
    <property type="term" value="P:proteolysis"/>
    <property type="evidence" value="ECO:0007669"/>
    <property type="project" value="InterPro"/>
</dbReference>
<reference evidence="4 5" key="1">
    <citation type="journal article" date="2010" name="J. Bacteriol.">
        <title>Genome sequences of Oceanicola granulosus HTCC2516(T) and Oceanicola batsensis HTCC2597(TDelta).</title>
        <authorList>
            <person name="Thrash J.C."/>
            <person name="Cho J.C."/>
            <person name="Vergin K.L."/>
            <person name="Giovannoni S.J."/>
        </authorList>
    </citation>
    <scope>NUCLEOTIDE SEQUENCE [LARGE SCALE GENOMIC DNA]</scope>
    <source>
        <strain evidence="5">ATCC BAA-861 / DSM 15982 / KCTC 12143 / HTCC2516</strain>
    </source>
</reference>
<feature type="chain" id="PRO_5004207147" evidence="2">
    <location>
        <begin position="19"/>
        <end position="271"/>
    </location>
</feature>
<dbReference type="InterPro" id="IPR018114">
    <property type="entry name" value="TRYPSIN_HIS"/>
</dbReference>
<feature type="signal peptide" evidence="2">
    <location>
        <begin position="1"/>
        <end position="18"/>
    </location>
</feature>
<dbReference type="InterPro" id="IPR043504">
    <property type="entry name" value="Peptidase_S1_PA_chymotrypsin"/>
</dbReference>
<accession>Q2CB59</accession>
<dbReference type="InterPro" id="IPR009003">
    <property type="entry name" value="Peptidase_S1_PA"/>
</dbReference>
<comment type="caution">
    <text evidence="4">The sequence shown here is derived from an EMBL/GenBank/DDBJ whole genome shotgun (WGS) entry which is preliminary data.</text>
</comment>
<dbReference type="MEROPS" id="S01.260"/>
<dbReference type="PRINTS" id="PR00722">
    <property type="entry name" value="CHYMOTRYPSIN"/>
</dbReference>
<dbReference type="Proteomes" id="UP000003635">
    <property type="component" value="Unassembled WGS sequence"/>
</dbReference>
<dbReference type="PROSITE" id="PS50240">
    <property type="entry name" value="TRYPSIN_DOM"/>
    <property type="match status" value="1"/>
</dbReference>
<dbReference type="GO" id="GO:0004252">
    <property type="term" value="F:serine-type endopeptidase activity"/>
    <property type="evidence" value="ECO:0007669"/>
    <property type="project" value="InterPro"/>
</dbReference>
<dbReference type="PROSITE" id="PS00134">
    <property type="entry name" value="TRYPSIN_HIS"/>
    <property type="match status" value="1"/>
</dbReference>
<evidence type="ECO:0000313" key="5">
    <source>
        <dbReference type="Proteomes" id="UP000003635"/>
    </source>
</evidence>
<proteinExistence type="predicted"/>
<dbReference type="AlphaFoldDB" id="Q2CB59"/>
<evidence type="ECO:0000256" key="1">
    <source>
        <dbReference type="ARBA" id="ARBA00022729"/>
    </source>
</evidence>
<sequence length="271" mass="28175">MLIRLLCLLGLFAGGAAAQEAALQSLQTGDAARGWEAVGRLDIDGKGFCTGALVAEDLVVTAAHCLYDTDSGTLIDPTRFQFLAGLRNGRALAYRGVRRALHLPDYVHGGAAEMANVGRDLALLELDQPIRSTRIVPFETGHHPRAGEAVGVVSYAIDRAEAPSLQEMCGVLGEQAGVIVMACSVDFGSSGAPVFTLAGGRARIVSLVSAKAEIEQGRVALGLALDAPLAQLRAEMARGAGQYGGIARSQIRVVRPGEGSGSDTGAKFVRP</sequence>
<gene>
    <name evidence="4" type="ORF">OG2516_16866</name>
</gene>
<evidence type="ECO:0000256" key="2">
    <source>
        <dbReference type="SAM" id="SignalP"/>
    </source>
</evidence>
<dbReference type="PANTHER" id="PTHR15462:SF8">
    <property type="entry name" value="SERINE PROTEASE"/>
    <property type="match status" value="1"/>
</dbReference>
<organism evidence="4 5">
    <name type="scientific">Oceanicola granulosus (strain ATCC BAA-861 / DSM 15982 / KCTC 12143 / HTCC2516)</name>
    <dbReference type="NCBI Taxonomy" id="314256"/>
    <lineage>
        <taxon>Bacteria</taxon>
        <taxon>Pseudomonadati</taxon>
        <taxon>Pseudomonadota</taxon>
        <taxon>Alphaproteobacteria</taxon>
        <taxon>Rhodobacterales</taxon>
        <taxon>Roseobacteraceae</taxon>
        <taxon>Oceanicola</taxon>
    </lineage>
</organism>
<evidence type="ECO:0000313" key="4">
    <source>
        <dbReference type="EMBL" id="EAR49926.1"/>
    </source>
</evidence>
<dbReference type="SUPFAM" id="SSF50494">
    <property type="entry name" value="Trypsin-like serine proteases"/>
    <property type="match status" value="1"/>
</dbReference>
<name>Q2CB59_OCEGH</name>
<dbReference type="eggNOG" id="COG3591">
    <property type="taxonomic scope" value="Bacteria"/>
</dbReference>
<feature type="domain" description="Peptidase S1" evidence="3">
    <location>
        <begin position="12"/>
        <end position="271"/>
    </location>
</feature>
<dbReference type="PANTHER" id="PTHR15462">
    <property type="entry name" value="SERINE PROTEASE"/>
    <property type="match status" value="1"/>
</dbReference>
<dbReference type="EMBL" id="AAOT01000042">
    <property type="protein sequence ID" value="EAR49926.1"/>
    <property type="molecule type" value="Genomic_DNA"/>
</dbReference>
<dbReference type="InterPro" id="IPR001254">
    <property type="entry name" value="Trypsin_dom"/>
</dbReference>
<protein>
    <submittedName>
        <fullName evidence="4">Trypsin domain protein</fullName>
    </submittedName>
</protein>
<keyword evidence="1 2" id="KW-0732">Signal</keyword>